<dbReference type="PRINTS" id="PR00081">
    <property type="entry name" value="GDHRDH"/>
</dbReference>
<keyword evidence="4" id="KW-1185">Reference proteome</keyword>
<dbReference type="NCBIfam" id="NF005559">
    <property type="entry name" value="PRK07231.1"/>
    <property type="match status" value="1"/>
</dbReference>
<dbReference type="PROSITE" id="PS00061">
    <property type="entry name" value="ADH_SHORT"/>
    <property type="match status" value="1"/>
</dbReference>
<dbReference type="GO" id="GO:0030497">
    <property type="term" value="P:fatty acid elongation"/>
    <property type="evidence" value="ECO:0007669"/>
    <property type="project" value="TreeGrafter"/>
</dbReference>
<proteinExistence type="inferred from homology"/>
<dbReference type="InterPro" id="IPR020904">
    <property type="entry name" value="Sc_DH/Rdtase_CS"/>
</dbReference>
<dbReference type="CDD" id="cd05233">
    <property type="entry name" value="SDR_c"/>
    <property type="match status" value="1"/>
</dbReference>
<accession>A0A6C7E5A1</accession>
<comment type="similarity">
    <text evidence="1">Belongs to the short-chain dehydrogenases/reductases (SDR) family.</text>
</comment>
<sequence>MADSILDRFALTDGVAVVTGAGRGIGEGIAIGLAEAGCDVVLTARRENEINAVADKVRALGRRALAIPGDITDGEFVESLAKQAKDEMGKVTLWVSNAGGADDRTPRHLADMPDRQWDYQMDLNLRAVFTGARAAAAVLEEGGSIINISSGAALKPSPNNGPYAVAKAGVDSLTRTMSSELASRGIRVNGVAPGPVPTEVFMEFFGASEEDIPGLGKKLGIPLGRLGRPEDVANAVVYLASDAASWVTGQTLLVNGGNR</sequence>
<protein>
    <submittedName>
        <fullName evidence="3">Putative oxidoreductase</fullName>
    </submittedName>
</protein>
<dbReference type="FunFam" id="3.40.50.720:FF:000084">
    <property type="entry name" value="Short-chain dehydrogenase reductase"/>
    <property type="match status" value="1"/>
</dbReference>
<dbReference type="PANTHER" id="PTHR42760">
    <property type="entry name" value="SHORT-CHAIN DEHYDROGENASES/REDUCTASES FAMILY MEMBER"/>
    <property type="match status" value="1"/>
</dbReference>
<dbReference type="GO" id="GO:0016616">
    <property type="term" value="F:oxidoreductase activity, acting on the CH-OH group of donors, NAD or NADP as acceptor"/>
    <property type="evidence" value="ECO:0007669"/>
    <property type="project" value="TreeGrafter"/>
</dbReference>
<evidence type="ECO:0000256" key="1">
    <source>
        <dbReference type="ARBA" id="ARBA00006484"/>
    </source>
</evidence>
<keyword evidence="2" id="KW-0560">Oxidoreductase</keyword>
<organism evidence="3 4">
    <name type="scientific">Ilumatobacter coccineus (strain NBRC 103263 / KCTC 29153 / YM16-304)</name>
    <dbReference type="NCBI Taxonomy" id="1313172"/>
    <lineage>
        <taxon>Bacteria</taxon>
        <taxon>Bacillati</taxon>
        <taxon>Actinomycetota</taxon>
        <taxon>Acidimicrobiia</taxon>
        <taxon>Acidimicrobiales</taxon>
        <taxon>Ilumatobacteraceae</taxon>
        <taxon>Ilumatobacter</taxon>
    </lineage>
</organism>
<dbReference type="SUPFAM" id="SSF51735">
    <property type="entry name" value="NAD(P)-binding Rossmann-fold domains"/>
    <property type="match status" value="1"/>
</dbReference>
<dbReference type="EMBL" id="AP012057">
    <property type="protein sequence ID" value="BAN01663.1"/>
    <property type="molecule type" value="Genomic_DNA"/>
</dbReference>
<dbReference type="InterPro" id="IPR002347">
    <property type="entry name" value="SDR_fam"/>
</dbReference>
<dbReference type="OrthoDB" id="517007at2"/>
<dbReference type="PANTHER" id="PTHR42760:SF40">
    <property type="entry name" value="3-OXOACYL-[ACYL-CARRIER-PROTEIN] REDUCTASE, CHLOROPLASTIC"/>
    <property type="match status" value="1"/>
</dbReference>
<dbReference type="Pfam" id="PF13561">
    <property type="entry name" value="adh_short_C2"/>
    <property type="match status" value="1"/>
</dbReference>
<evidence type="ECO:0000256" key="2">
    <source>
        <dbReference type="ARBA" id="ARBA00023002"/>
    </source>
</evidence>
<dbReference type="RefSeq" id="WP_015440910.1">
    <property type="nucleotide sequence ID" value="NC_020520.1"/>
</dbReference>
<dbReference type="AlphaFoldDB" id="A0A6C7E5A1"/>
<reference evidence="3 4" key="1">
    <citation type="journal article" date="2013" name="Int. J. Syst. Evol. Microbiol.">
        <title>Ilumatobacter nonamiense sp. nov. and Ilumatobacter coccineum sp. nov., isolated from seashore sand.</title>
        <authorList>
            <person name="Matsumoto A."/>
            <person name="Kasai H."/>
            <person name="Matsuo Y."/>
            <person name="Shizuri Y."/>
            <person name="Ichikawa N."/>
            <person name="Fujita N."/>
            <person name="Omura S."/>
            <person name="Takahashi Y."/>
        </authorList>
    </citation>
    <scope>NUCLEOTIDE SEQUENCE [LARGE SCALE GENOMIC DNA]</scope>
    <source>
        <strain evidence="4">NBRC 103263 / KCTC 29153 / YM16-304</strain>
    </source>
</reference>
<gene>
    <name evidence="3" type="ORF">YM304_13490</name>
</gene>
<dbReference type="Proteomes" id="UP000011863">
    <property type="component" value="Chromosome"/>
</dbReference>
<name>A0A6C7E5A1_ILUCY</name>
<evidence type="ECO:0000313" key="3">
    <source>
        <dbReference type="EMBL" id="BAN01663.1"/>
    </source>
</evidence>
<dbReference type="KEGG" id="aym:YM304_13490"/>
<dbReference type="InterPro" id="IPR036291">
    <property type="entry name" value="NAD(P)-bd_dom_sf"/>
</dbReference>
<dbReference type="Gene3D" id="3.40.50.720">
    <property type="entry name" value="NAD(P)-binding Rossmann-like Domain"/>
    <property type="match status" value="1"/>
</dbReference>
<dbReference type="PRINTS" id="PR00080">
    <property type="entry name" value="SDRFAMILY"/>
</dbReference>
<evidence type="ECO:0000313" key="4">
    <source>
        <dbReference type="Proteomes" id="UP000011863"/>
    </source>
</evidence>